<dbReference type="GO" id="GO:0004930">
    <property type="term" value="F:G protein-coupled receptor activity"/>
    <property type="evidence" value="ECO:0007669"/>
    <property type="project" value="TreeGrafter"/>
</dbReference>
<dbReference type="EnsemblFungi" id="EJT75761">
    <property type="protein sequence ID" value="EJT75761"/>
    <property type="gene ID" value="GGTG_05691"/>
</dbReference>
<organism evidence="7">
    <name type="scientific">Gaeumannomyces tritici (strain R3-111a-1)</name>
    <name type="common">Wheat and barley take-all root rot fungus</name>
    <name type="synonym">Gaeumannomyces graminis var. tritici</name>
    <dbReference type="NCBI Taxonomy" id="644352"/>
    <lineage>
        <taxon>Eukaryota</taxon>
        <taxon>Fungi</taxon>
        <taxon>Dikarya</taxon>
        <taxon>Ascomycota</taxon>
        <taxon>Pezizomycotina</taxon>
        <taxon>Sordariomycetes</taxon>
        <taxon>Sordariomycetidae</taxon>
        <taxon>Magnaporthales</taxon>
        <taxon>Magnaporthaceae</taxon>
        <taxon>Gaeumannomyces</taxon>
    </lineage>
</organism>
<feature type="transmembrane region" description="Helical" evidence="6">
    <location>
        <begin position="144"/>
        <end position="166"/>
    </location>
</feature>
<dbReference type="AlphaFoldDB" id="J3NWM9"/>
<dbReference type="GeneID" id="20346149"/>
<dbReference type="STRING" id="644352.J3NWM9"/>
<keyword evidence="4 6" id="KW-0472">Membrane</keyword>
<feature type="transmembrane region" description="Helical" evidence="6">
    <location>
        <begin position="186"/>
        <end position="208"/>
    </location>
</feature>
<feature type="transmembrane region" description="Helical" evidence="6">
    <location>
        <begin position="220"/>
        <end position="242"/>
    </location>
</feature>
<dbReference type="RefSeq" id="XP_009221761.1">
    <property type="nucleotide sequence ID" value="XM_009223497.1"/>
</dbReference>
<reference evidence="9" key="1">
    <citation type="submission" date="2010-07" db="EMBL/GenBank/DDBJ databases">
        <title>The genome sequence of Gaeumannomyces graminis var. tritici strain R3-111a-1.</title>
        <authorList>
            <consortium name="The Broad Institute Genome Sequencing Platform"/>
            <person name="Ma L.-J."/>
            <person name="Dead R."/>
            <person name="Young S."/>
            <person name="Zeng Q."/>
            <person name="Koehrsen M."/>
            <person name="Alvarado L."/>
            <person name="Berlin A."/>
            <person name="Chapman S.B."/>
            <person name="Chen Z."/>
            <person name="Freedman E."/>
            <person name="Gellesch M."/>
            <person name="Goldberg J."/>
            <person name="Griggs A."/>
            <person name="Gujja S."/>
            <person name="Heilman E.R."/>
            <person name="Heiman D."/>
            <person name="Hepburn T."/>
            <person name="Howarth C."/>
            <person name="Jen D."/>
            <person name="Larson L."/>
            <person name="Mehta T."/>
            <person name="Neiman D."/>
            <person name="Pearson M."/>
            <person name="Roberts A."/>
            <person name="Saif S."/>
            <person name="Shea T."/>
            <person name="Shenoy N."/>
            <person name="Sisk P."/>
            <person name="Stolte C."/>
            <person name="Sykes S."/>
            <person name="Walk T."/>
            <person name="White J."/>
            <person name="Yandava C."/>
            <person name="Haas B."/>
            <person name="Nusbaum C."/>
            <person name="Birren B."/>
        </authorList>
    </citation>
    <scope>NUCLEOTIDE SEQUENCE [LARGE SCALE GENOMIC DNA]</scope>
    <source>
        <strain evidence="9">R3-111a-1</strain>
    </source>
</reference>
<dbReference type="OrthoDB" id="100006at2759"/>
<reference evidence="8" key="4">
    <citation type="journal article" date="2015" name="G3 (Bethesda)">
        <title>Genome sequences of three phytopathogenic species of the Magnaporthaceae family of fungi.</title>
        <authorList>
            <person name="Okagaki L.H."/>
            <person name="Nunes C.C."/>
            <person name="Sailsbery J."/>
            <person name="Clay B."/>
            <person name="Brown D."/>
            <person name="John T."/>
            <person name="Oh Y."/>
            <person name="Young N."/>
            <person name="Fitzgerald M."/>
            <person name="Haas B.J."/>
            <person name="Zeng Q."/>
            <person name="Young S."/>
            <person name="Adiconis X."/>
            <person name="Fan L."/>
            <person name="Levin J.Z."/>
            <person name="Mitchell T.K."/>
            <person name="Okubara P.A."/>
            <person name="Farman M.L."/>
            <person name="Kohn L.M."/>
            <person name="Birren B."/>
            <person name="Ma L.-J."/>
            <person name="Dean R.A."/>
        </authorList>
    </citation>
    <scope>NUCLEOTIDE SEQUENCE</scope>
    <source>
        <strain evidence="8">R3-111a-1</strain>
    </source>
</reference>
<name>J3NWM9_GAET3</name>
<dbReference type="GO" id="GO:0007189">
    <property type="term" value="P:adenylate cyclase-activating G protein-coupled receptor signaling pathway"/>
    <property type="evidence" value="ECO:0007669"/>
    <property type="project" value="TreeGrafter"/>
</dbReference>
<feature type="transmembrane region" description="Helical" evidence="6">
    <location>
        <begin position="331"/>
        <end position="351"/>
    </location>
</feature>
<dbReference type="Proteomes" id="UP000006039">
    <property type="component" value="Unassembled WGS sequence"/>
</dbReference>
<evidence type="ECO:0000313" key="9">
    <source>
        <dbReference type="Proteomes" id="UP000006039"/>
    </source>
</evidence>
<protein>
    <submittedName>
        <fullName evidence="7 8">Uncharacterized protein</fullName>
    </submittedName>
</protein>
<feature type="region of interest" description="Disordered" evidence="5">
    <location>
        <begin position="437"/>
        <end position="466"/>
    </location>
</feature>
<dbReference type="eggNOG" id="ENOG502RYZC">
    <property type="taxonomic scope" value="Eukaryota"/>
</dbReference>
<evidence type="ECO:0000313" key="7">
    <source>
        <dbReference type="EMBL" id="EJT75761.1"/>
    </source>
</evidence>
<proteinExistence type="predicted"/>
<evidence type="ECO:0000256" key="3">
    <source>
        <dbReference type="ARBA" id="ARBA00022989"/>
    </source>
</evidence>
<evidence type="ECO:0000256" key="6">
    <source>
        <dbReference type="SAM" id="Phobius"/>
    </source>
</evidence>
<dbReference type="EMBL" id="GL385397">
    <property type="protein sequence ID" value="EJT75761.1"/>
    <property type="molecule type" value="Genomic_DNA"/>
</dbReference>
<dbReference type="GO" id="GO:0005886">
    <property type="term" value="C:plasma membrane"/>
    <property type="evidence" value="ECO:0007669"/>
    <property type="project" value="TreeGrafter"/>
</dbReference>
<feature type="compositionally biased region" description="Polar residues" evidence="5">
    <location>
        <begin position="113"/>
        <end position="124"/>
    </location>
</feature>
<dbReference type="PANTHER" id="PTHR23112">
    <property type="entry name" value="G PROTEIN-COUPLED RECEPTOR 157-RELATED"/>
    <property type="match status" value="1"/>
</dbReference>
<evidence type="ECO:0000256" key="5">
    <source>
        <dbReference type="SAM" id="MobiDB-lite"/>
    </source>
</evidence>
<feature type="region of interest" description="Disordered" evidence="5">
    <location>
        <begin position="575"/>
        <end position="611"/>
    </location>
</feature>
<gene>
    <name evidence="8" type="primary">20346149</name>
    <name evidence="7" type="ORF">GGTG_05691</name>
</gene>
<feature type="compositionally biased region" description="Low complexity" evidence="5">
    <location>
        <begin position="582"/>
        <end position="594"/>
    </location>
</feature>
<reference evidence="8" key="5">
    <citation type="submission" date="2018-04" db="UniProtKB">
        <authorList>
            <consortium name="EnsemblFungi"/>
        </authorList>
    </citation>
    <scope>IDENTIFICATION</scope>
    <source>
        <strain evidence="8">R3-111a-1</strain>
    </source>
</reference>
<feature type="transmembrane region" description="Helical" evidence="6">
    <location>
        <begin position="26"/>
        <end position="50"/>
    </location>
</feature>
<accession>J3NWM9</accession>
<evidence type="ECO:0000256" key="2">
    <source>
        <dbReference type="ARBA" id="ARBA00022692"/>
    </source>
</evidence>
<keyword evidence="3 6" id="KW-1133">Transmembrane helix</keyword>
<dbReference type="Gene3D" id="1.20.1070.10">
    <property type="entry name" value="Rhodopsin 7-helix transmembrane proteins"/>
    <property type="match status" value="1"/>
</dbReference>
<evidence type="ECO:0000256" key="4">
    <source>
        <dbReference type="ARBA" id="ARBA00023136"/>
    </source>
</evidence>
<sequence>MSESSRGRLAPGSDSLVGLPPVHRDGLISVVVIAALSFFMSTALFIHLTIKLVKWHLQHRCRRPDPSDEHMDANVDLTLGLAPKHFQRRGDGRLGVPKAEDSRNGSGARPASPSRNQAHPSPQSLVPDMQQAPLSLPPDEPNQFVVLLYNLLLADMHQSMAFLLNAVWLLQDRIDVGTPTCWAQGWFVSTGDLAASLFITAIAVHTYVVAIRGWKPSQRVIILTCVSLWVFDYLMVPIGIAATRNGASGGGFYVRAAGWCWINKEYDEVRLLTHYLFIFMSLASTSVIYTIIFLRLTRRTLESDSGHSAAEDGTTSDVVSKSTPKALRGGYSWGFLSYPIIFVVLTAPLAIGRIMSMTSVDVPIAYFCASGALISANGLLDVLMWGFTRRDVVFGDAIEVAGALGLETFSFMRTPQDRKYGNMIWVQGAGTAGNGGGKAGAPQCTGSAAANGARRPSEADTAQSAAGRDGLRRWTWWRGLGSSSLVPRWGRGAAGGVDSPDARTQRGIRRHRAQRSVSMESLRGGKGRTSDGERSLGGIQMDMVTTVVIETDPESSGQGLVVRPTDYIAAMGPLADDGQYGAGSSSTTVAGTSSRNSEKGTAINMDILSRP</sequence>
<dbReference type="PANTHER" id="PTHR23112:SF37">
    <property type="entry name" value="G PROTEIN-COUPLED RECEPTOR GPR1"/>
    <property type="match status" value="1"/>
</dbReference>
<feature type="transmembrane region" description="Helical" evidence="6">
    <location>
        <begin position="275"/>
        <end position="294"/>
    </location>
</feature>
<evidence type="ECO:0000256" key="1">
    <source>
        <dbReference type="ARBA" id="ARBA00004141"/>
    </source>
</evidence>
<feature type="region of interest" description="Disordered" evidence="5">
    <location>
        <begin position="488"/>
        <end position="536"/>
    </location>
</feature>
<evidence type="ECO:0000313" key="8">
    <source>
        <dbReference type="EnsemblFungi" id="EJT75761"/>
    </source>
</evidence>
<feature type="compositionally biased region" description="Basic and acidic residues" evidence="5">
    <location>
        <begin position="88"/>
        <end position="103"/>
    </location>
</feature>
<keyword evidence="9" id="KW-1185">Reference proteome</keyword>
<dbReference type="SUPFAM" id="SSF81321">
    <property type="entry name" value="Family A G protein-coupled receptor-like"/>
    <property type="match status" value="1"/>
</dbReference>
<comment type="subcellular location">
    <subcellularLocation>
        <location evidence="1">Membrane</location>
        <topology evidence="1">Multi-pass membrane protein</topology>
    </subcellularLocation>
</comment>
<dbReference type="VEuPathDB" id="FungiDB:GGTG_05691"/>
<reference evidence="7" key="2">
    <citation type="submission" date="2010-07" db="EMBL/GenBank/DDBJ databases">
        <authorList>
            <consortium name="The Broad Institute Genome Sequencing Platform"/>
            <consortium name="Broad Institute Genome Sequencing Center for Infectious Disease"/>
            <person name="Ma L.-J."/>
            <person name="Dead R."/>
            <person name="Young S."/>
            <person name="Zeng Q."/>
            <person name="Koehrsen M."/>
            <person name="Alvarado L."/>
            <person name="Berlin A."/>
            <person name="Chapman S.B."/>
            <person name="Chen Z."/>
            <person name="Freedman E."/>
            <person name="Gellesch M."/>
            <person name="Goldberg J."/>
            <person name="Griggs A."/>
            <person name="Gujja S."/>
            <person name="Heilman E.R."/>
            <person name="Heiman D."/>
            <person name="Hepburn T."/>
            <person name="Howarth C."/>
            <person name="Jen D."/>
            <person name="Larson L."/>
            <person name="Mehta T."/>
            <person name="Neiman D."/>
            <person name="Pearson M."/>
            <person name="Roberts A."/>
            <person name="Saif S."/>
            <person name="Shea T."/>
            <person name="Shenoy N."/>
            <person name="Sisk P."/>
            <person name="Stolte C."/>
            <person name="Sykes S."/>
            <person name="Walk T."/>
            <person name="White J."/>
            <person name="Yandava C."/>
            <person name="Haas B."/>
            <person name="Nusbaum C."/>
            <person name="Birren B."/>
        </authorList>
    </citation>
    <scope>NUCLEOTIDE SEQUENCE</scope>
    <source>
        <strain evidence="7">R3-111a-1</strain>
    </source>
</reference>
<dbReference type="HOGENOM" id="CLU_027149_3_0_1"/>
<reference evidence="7" key="3">
    <citation type="submission" date="2010-09" db="EMBL/GenBank/DDBJ databases">
        <title>Annotation of Gaeumannomyces graminis var. tritici R3-111a-1.</title>
        <authorList>
            <consortium name="The Broad Institute Genome Sequencing Platform"/>
            <person name="Ma L.-J."/>
            <person name="Dead R."/>
            <person name="Young S.K."/>
            <person name="Zeng Q."/>
            <person name="Gargeya S."/>
            <person name="Fitzgerald M."/>
            <person name="Haas B."/>
            <person name="Abouelleil A."/>
            <person name="Alvarado L."/>
            <person name="Arachchi H.M."/>
            <person name="Berlin A."/>
            <person name="Brown A."/>
            <person name="Chapman S.B."/>
            <person name="Chen Z."/>
            <person name="Dunbar C."/>
            <person name="Freedman E."/>
            <person name="Gearin G."/>
            <person name="Gellesch M."/>
            <person name="Goldberg J."/>
            <person name="Griggs A."/>
            <person name="Gujja S."/>
            <person name="Heiman D."/>
            <person name="Howarth C."/>
            <person name="Larson L."/>
            <person name="Lui A."/>
            <person name="MacDonald P.J.P."/>
            <person name="Mehta T."/>
            <person name="Montmayeur A."/>
            <person name="Murphy C."/>
            <person name="Neiman D."/>
            <person name="Pearson M."/>
            <person name="Priest M."/>
            <person name="Roberts A."/>
            <person name="Saif S."/>
            <person name="Shea T."/>
            <person name="Shenoy N."/>
            <person name="Sisk P."/>
            <person name="Stolte C."/>
            <person name="Sykes S."/>
            <person name="Yandava C."/>
            <person name="Wortman J."/>
            <person name="Nusbaum C."/>
            <person name="Birren B."/>
        </authorList>
    </citation>
    <scope>NUCLEOTIDE SEQUENCE</scope>
    <source>
        <strain evidence="7">R3-111a-1</strain>
    </source>
</reference>
<keyword evidence="2 6" id="KW-0812">Transmembrane</keyword>
<feature type="region of interest" description="Disordered" evidence="5">
    <location>
        <begin position="87"/>
        <end position="132"/>
    </location>
</feature>
<feature type="transmembrane region" description="Helical" evidence="6">
    <location>
        <begin position="363"/>
        <end position="380"/>
    </location>
</feature>